<dbReference type="SUPFAM" id="SSF54909">
    <property type="entry name" value="Dimeric alpha+beta barrel"/>
    <property type="match status" value="1"/>
</dbReference>
<evidence type="ECO:0000313" key="2">
    <source>
        <dbReference type="EMBL" id="SMO44311.1"/>
    </source>
</evidence>
<evidence type="ECO:0000313" key="3">
    <source>
        <dbReference type="Proteomes" id="UP000315971"/>
    </source>
</evidence>
<organism evidence="2 3">
    <name type="scientific">Solitalea koreensis</name>
    <dbReference type="NCBI Taxonomy" id="543615"/>
    <lineage>
        <taxon>Bacteria</taxon>
        <taxon>Pseudomonadati</taxon>
        <taxon>Bacteroidota</taxon>
        <taxon>Sphingobacteriia</taxon>
        <taxon>Sphingobacteriales</taxon>
        <taxon>Sphingobacteriaceae</taxon>
        <taxon>Solitalea</taxon>
    </lineage>
</organism>
<sequence length="90" mass="10550">MSFQPEHVETFLEIFEASKGKIRNFEGCYHLELLNDTTSPNRFFTFSKWESEDHLEIYRHSELFLTTWAATKILFNDKPEAWSTVVASSA</sequence>
<protein>
    <recommendedName>
        <fullName evidence="1">ABM domain-containing protein</fullName>
    </recommendedName>
</protein>
<dbReference type="PROSITE" id="PS51725">
    <property type="entry name" value="ABM"/>
    <property type="match status" value="1"/>
</dbReference>
<evidence type="ECO:0000259" key="1">
    <source>
        <dbReference type="PROSITE" id="PS51725"/>
    </source>
</evidence>
<feature type="domain" description="ABM" evidence="1">
    <location>
        <begin position="1"/>
        <end position="86"/>
    </location>
</feature>
<dbReference type="Proteomes" id="UP000315971">
    <property type="component" value="Unassembled WGS sequence"/>
</dbReference>
<dbReference type="InterPro" id="IPR007138">
    <property type="entry name" value="ABM_dom"/>
</dbReference>
<gene>
    <name evidence="2" type="ORF">SAMN06265350_10252</name>
</gene>
<accession>A0A521BBF1</accession>
<dbReference type="EMBL" id="FXSZ01000002">
    <property type="protein sequence ID" value="SMO44311.1"/>
    <property type="molecule type" value="Genomic_DNA"/>
</dbReference>
<dbReference type="AlphaFoldDB" id="A0A521BBF1"/>
<dbReference type="InterPro" id="IPR011008">
    <property type="entry name" value="Dimeric_a/b-barrel"/>
</dbReference>
<dbReference type="Pfam" id="PF03992">
    <property type="entry name" value="ABM"/>
    <property type="match status" value="1"/>
</dbReference>
<keyword evidence="3" id="KW-1185">Reference proteome</keyword>
<proteinExistence type="predicted"/>
<dbReference type="Gene3D" id="3.30.70.100">
    <property type="match status" value="1"/>
</dbReference>
<name>A0A521BBF1_9SPHI</name>
<reference evidence="2 3" key="1">
    <citation type="submission" date="2017-05" db="EMBL/GenBank/DDBJ databases">
        <authorList>
            <person name="Varghese N."/>
            <person name="Submissions S."/>
        </authorList>
    </citation>
    <scope>NUCLEOTIDE SEQUENCE [LARGE SCALE GENOMIC DNA]</scope>
    <source>
        <strain evidence="2 3">DSM 21342</strain>
    </source>
</reference>